<comment type="caution">
    <text evidence="1">The sequence shown here is derived from an EMBL/GenBank/DDBJ whole genome shotgun (WGS) entry which is preliminary data.</text>
</comment>
<dbReference type="AlphaFoldDB" id="A0A7W0I857"/>
<gene>
    <name evidence="1" type="ORF">H1D24_09275</name>
</gene>
<evidence type="ECO:0000313" key="1">
    <source>
        <dbReference type="EMBL" id="MBA2945995.1"/>
    </source>
</evidence>
<evidence type="ECO:0000313" key="2">
    <source>
        <dbReference type="Proteomes" id="UP000545761"/>
    </source>
</evidence>
<proteinExistence type="predicted"/>
<name>A0A7W0I857_9ACTN</name>
<sequence>MARLQVKGDELVVRLSVMERLCARRRHVRVPLAAVENVVVTHDWWRALRGEPEAAVWLPGTCFVGVRRHPQGRDFAVMRMPRPVVSVDLRPPSPFARLVVSDPYPEATASAIRAAVRDSETSAVGAGTCQPETGIVNMSGKRYMNR</sequence>
<reference evidence="1 2" key="1">
    <citation type="submission" date="2020-07" db="EMBL/GenBank/DDBJ databases">
        <title>Streptomyces isolated from Indian soil.</title>
        <authorList>
            <person name="Mandal S."/>
            <person name="Maiti P.K."/>
        </authorList>
    </citation>
    <scope>NUCLEOTIDE SEQUENCE [LARGE SCALE GENOMIC DNA]</scope>
    <source>
        <strain evidence="1 2">PSKA28</strain>
    </source>
</reference>
<protein>
    <submittedName>
        <fullName evidence="1">Uncharacterized protein</fullName>
    </submittedName>
</protein>
<dbReference type="Proteomes" id="UP000545761">
    <property type="component" value="Unassembled WGS sequence"/>
</dbReference>
<accession>A0A7W0I857</accession>
<dbReference type="RefSeq" id="WP_181656930.1">
    <property type="nucleotide sequence ID" value="NZ_JACEHE010000004.1"/>
</dbReference>
<organism evidence="1 2">
    <name type="scientific">Streptomyces himalayensis subsp. himalayensis</name>
    <dbReference type="NCBI Taxonomy" id="2756131"/>
    <lineage>
        <taxon>Bacteria</taxon>
        <taxon>Bacillati</taxon>
        <taxon>Actinomycetota</taxon>
        <taxon>Actinomycetes</taxon>
        <taxon>Kitasatosporales</taxon>
        <taxon>Streptomycetaceae</taxon>
        <taxon>Streptomyces</taxon>
        <taxon>Streptomyces himalayensis</taxon>
    </lineage>
</organism>
<dbReference type="EMBL" id="JACEHE010000004">
    <property type="protein sequence ID" value="MBA2945995.1"/>
    <property type="molecule type" value="Genomic_DNA"/>
</dbReference>